<name>A0AAD8ALD1_DIPPU</name>
<dbReference type="Proteomes" id="UP001233999">
    <property type="component" value="Unassembled WGS sequence"/>
</dbReference>
<dbReference type="EMBL" id="JASPKZ010000512">
    <property type="protein sequence ID" value="KAJ9599783.1"/>
    <property type="molecule type" value="Genomic_DNA"/>
</dbReference>
<keyword evidence="1" id="KW-0472">Membrane</keyword>
<feature type="transmembrane region" description="Helical" evidence="1">
    <location>
        <begin position="105"/>
        <end position="124"/>
    </location>
</feature>
<evidence type="ECO:0000256" key="1">
    <source>
        <dbReference type="SAM" id="Phobius"/>
    </source>
</evidence>
<feature type="transmembrane region" description="Helical" evidence="1">
    <location>
        <begin position="6"/>
        <end position="30"/>
    </location>
</feature>
<sequence length="171" mass="20473">HPSTGNFFLAIFFLMFLLDVISFIWYIFLLQSDAINLIKMRSTIKFHSEFHSLFIVRSDIMQKIISIMIFPFLLISGHFILRSLIKRNVGTLTIQDVIAKYYTVMQYILLLVILIQMEIFDFLLKQPWNQTPLYFKNDYFNIFFHFIELREDVAAILILKNIVFQCSQRRI</sequence>
<keyword evidence="3" id="KW-1185">Reference proteome</keyword>
<feature type="transmembrane region" description="Helical" evidence="1">
    <location>
        <begin position="64"/>
        <end position="85"/>
    </location>
</feature>
<comment type="caution">
    <text evidence="2">The sequence shown here is derived from an EMBL/GenBank/DDBJ whole genome shotgun (WGS) entry which is preliminary data.</text>
</comment>
<evidence type="ECO:0000313" key="3">
    <source>
        <dbReference type="Proteomes" id="UP001233999"/>
    </source>
</evidence>
<keyword evidence="1" id="KW-0812">Transmembrane</keyword>
<feature type="non-terminal residue" evidence="2">
    <location>
        <position position="1"/>
    </location>
</feature>
<evidence type="ECO:0000313" key="2">
    <source>
        <dbReference type="EMBL" id="KAJ9599783.1"/>
    </source>
</evidence>
<accession>A0AAD8ALD1</accession>
<keyword evidence="1" id="KW-1133">Transmembrane helix</keyword>
<reference evidence="2" key="2">
    <citation type="submission" date="2023-05" db="EMBL/GenBank/DDBJ databases">
        <authorList>
            <person name="Fouks B."/>
        </authorList>
    </citation>
    <scope>NUCLEOTIDE SEQUENCE</scope>
    <source>
        <strain evidence="2">Stay&amp;Tobe</strain>
        <tissue evidence="2">Testes</tissue>
    </source>
</reference>
<organism evidence="2 3">
    <name type="scientific">Diploptera punctata</name>
    <name type="common">Pacific beetle cockroach</name>
    <dbReference type="NCBI Taxonomy" id="6984"/>
    <lineage>
        <taxon>Eukaryota</taxon>
        <taxon>Metazoa</taxon>
        <taxon>Ecdysozoa</taxon>
        <taxon>Arthropoda</taxon>
        <taxon>Hexapoda</taxon>
        <taxon>Insecta</taxon>
        <taxon>Pterygota</taxon>
        <taxon>Neoptera</taxon>
        <taxon>Polyneoptera</taxon>
        <taxon>Dictyoptera</taxon>
        <taxon>Blattodea</taxon>
        <taxon>Blaberoidea</taxon>
        <taxon>Blaberidae</taxon>
        <taxon>Diplopterinae</taxon>
        <taxon>Diploptera</taxon>
    </lineage>
</organism>
<reference evidence="2" key="1">
    <citation type="journal article" date="2023" name="IScience">
        <title>Live-bearing cockroach genome reveals convergent evolutionary mechanisms linked to viviparity in insects and beyond.</title>
        <authorList>
            <person name="Fouks B."/>
            <person name="Harrison M.C."/>
            <person name="Mikhailova A.A."/>
            <person name="Marchal E."/>
            <person name="English S."/>
            <person name="Carruthers M."/>
            <person name="Jennings E.C."/>
            <person name="Chiamaka E.L."/>
            <person name="Frigard R.A."/>
            <person name="Pippel M."/>
            <person name="Attardo G.M."/>
            <person name="Benoit J.B."/>
            <person name="Bornberg-Bauer E."/>
            <person name="Tobe S.S."/>
        </authorList>
    </citation>
    <scope>NUCLEOTIDE SEQUENCE</scope>
    <source>
        <strain evidence="2">Stay&amp;Tobe</strain>
    </source>
</reference>
<feature type="non-terminal residue" evidence="2">
    <location>
        <position position="171"/>
    </location>
</feature>
<dbReference type="AlphaFoldDB" id="A0AAD8ALD1"/>
<proteinExistence type="predicted"/>
<gene>
    <name evidence="2" type="ORF">L9F63_026370</name>
</gene>
<protein>
    <submittedName>
        <fullName evidence="2">Uncharacterized protein</fullName>
    </submittedName>
</protein>